<dbReference type="GO" id="GO:0016747">
    <property type="term" value="F:acyltransferase activity, transferring groups other than amino-acyl groups"/>
    <property type="evidence" value="ECO:0007669"/>
    <property type="project" value="InterPro"/>
</dbReference>
<accession>A0A0D8M7Y0</accession>
<evidence type="ECO:0000313" key="2">
    <source>
        <dbReference type="EMBL" id="PSV86285.1"/>
    </source>
</evidence>
<comment type="caution">
    <text evidence="3">The sequence shown here is derived from an EMBL/GenBank/DDBJ whole genome shotgun (WGS) entry which is preliminary data.</text>
</comment>
<sequence>MELVQVNASNLSIYLNLTQAYEAEFSPLTKKVPDNDGKFALDTPVEGNVMGFLLYFDGVPAGLAAIADHGNSRYEVCDFYVVPVFRKNKAGQRFAHSLFSMMPGEWESKQIEGAEHAIAFWRRAIGAYTNDQYVEDIYHDAYWGDVTRQRFTITV</sequence>
<dbReference type="EMBL" id="PYOI01000001">
    <property type="protein sequence ID" value="PSV86285.1"/>
    <property type="molecule type" value="Genomic_DNA"/>
</dbReference>
<dbReference type="InterPro" id="IPR000182">
    <property type="entry name" value="GNAT_dom"/>
</dbReference>
<dbReference type="PROSITE" id="PS51186">
    <property type="entry name" value="GNAT"/>
    <property type="match status" value="1"/>
</dbReference>
<name>A0A0D8M7Y0_PHOLE</name>
<evidence type="ECO:0000259" key="1">
    <source>
        <dbReference type="PROSITE" id="PS51186"/>
    </source>
</evidence>
<proteinExistence type="predicted"/>
<gene>
    <name evidence="3" type="ORF">CTM89_06510</name>
    <name evidence="2" type="ORF">CTM94_00290</name>
</gene>
<evidence type="ECO:0000313" key="3">
    <source>
        <dbReference type="EMBL" id="PSV91908.1"/>
    </source>
</evidence>
<dbReference type="AlphaFoldDB" id="A0A0D8M7Y0"/>
<reference evidence="3 4" key="1">
    <citation type="submission" date="2018-03" db="EMBL/GenBank/DDBJ databases">
        <title>Whole genome sequencing of Histamine producing bacteria.</title>
        <authorList>
            <person name="Butler K."/>
        </authorList>
    </citation>
    <scope>NUCLEOTIDE SEQUENCE [LARGE SCALE GENOMIC DNA]</scope>
    <source>
        <strain evidence="2 5">ATCC 25521</strain>
        <strain evidence="3 4">ATCC 33979</strain>
    </source>
</reference>
<evidence type="ECO:0000313" key="4">
    <source>
        <dbReference type="Proteomes" id="UP000240410"/>
    </source>
</evidence>
<organism evidence="3 4">
    <name type="scientific">Photobacterium leiognathi</name>
    <dbReference type="NCBI Taxonomy" id="553611"/>
    <lineage>
        <taxon>Bacteria</taxon>
        <taxon>Pseudomonadati</taxon>
        <taxon>Pseudomonadota</taxon>
        <taxon>Gammaproteobacteria</taxon>
        <taxon>Vibrionales</taxon>
        <taxon>Vibrionaceae</taxon>
        <taxon>Photobacterium</taxon>
    </lineage>
</organism>
<keyword evidence="5" id="KW-1185">Reference proteome</keyword>
<feature type="domain" description="N-acetyltransferase" evidence="1">
    <location>
        <begin position="1"/>
        <end position="149"/>
    </location>
</feature>
<dbReference type="OrthoDB" id="8479334at2"/>
<dbReference type="Proteomes" id="UP000241566">
    <property type="component" value="Unassembled WGS sequence"/>
</dbReference>
<dbReference type="SUPFAM" id="SSF55729">
    <property type="entry name" value="Acyl-CoA N-acyltransferases (Nat)"/>
    <property type="match status" value="1"/>
</dbReference>
<protein>
    <recommendedName>
        <fullName evidence="1">N-acetyltransferase domain-containing protein</fullName>
    </recommendedName>
</protein>
<dbReference type="EMBL" id="PYOJ01000005">
    <property type="protein sequence ID" value="PSV91908.1"/>
    <property type="molecule type" value="Genomic_DNA"/>
</dbReference>
<dbReference type="Proteomes" id="UP000240410">
    <property type="component" value="Unassembled WGS sequence"/>
</dbReference>
<dbReference type="InterPro" id="IPR016181">
    <property type="entry name" value="Acyl_CoA_acyltransferase"/>
</dbReference>
<dbReference type="GeneID" id="99742628"/>
<evidence type="ECO:0000313" key="5">
    <source>
        <dbReference type="Proteomes" id="UP000241566"/>
    </source>
</evidence>
<dbReference type="RefSeq" id="WP_008989641.1">
    <property type="nucleotide sequence ID" value="NZ_CP131599.1"/>
</dbReference>